<name>A0A1S2PJR7_9ACTN</name>
<evidence type="ECO:0000313" key="2">
    <source>
        <dbReference type="EMBL" id="OIJ93635.1"/>
    </source>
</evidence>
<dbReference type="AlphaFoldDB" id="A0A1S2PJR7"/>
<protein>
    <submittedName>
        <fullName evidence="2">Uncharacterized protein</fullName>
    </submittedName>
</protein>
<dbReference type="Proteomes" id="UP000179935">
    <property type="component" value="Unassembled WGS sequence"/>
</dbReference>
<organism evidence="2 3">
    <name type="scientific">Streptomyces colonosanans</name>
    <dbReference type="NCBI Taxonomy" id="1428652"/>
    <lineage>
        <taxon>Bacteria</taxon>
        <taxon>Bacillati</taxon>
        <taxon>Actinomycetota</taxon>
        <taxon>Actinomycetes</taxon>
        <taxon>Kitasatosporales</taxon>
        <taxon>Streptomycetaceae</taxon>
        <taxon>Streptomyces</taxon>
    </lineage>
</organism>
<keyword evidence="3" id="KW-1185">Reference proteome</keyword>
<evidence type="ECO:0000313" key="3">
    <source>
        <dbReference type="Proteomes" id="UP000179935"/>
    </source>
</evidence>
<evidence type="ECO:0000256" key="1">
    <source>
        <dbReference type="SAM" id="MobiDB-lite"/>
    </source>
</evidence>
<gene>
    <name evidence="2" type="ORF">BIV24_11725</name>
</gene>
<reference evidence="2 3" key="1">
    <citation type="submission" date="2016-10" db="EMBL/GenBank/DDBJ databases">
        <title>Genome sequence of Streptomyces sp. MUSC 93.</title>
        <authorList>
            <person name="Lee L.-H."/>
            <person name="Ser H.-L."/>
            <person name="Law J.W.-F."/>
        </authorList>
    </citation>
    <scope>NUCLEOTIDE SEQUENCE [LARGE SCALE GENOMIC DNA]</scope>
    <source>
        <strain evidence="2 3">MUSC 93</strain>
    </source>
</reference>
<proteinExistence type="predicted"/>
<dbReference type="EMBL" id="MLYP01000030">
    <property type="protein sequence ID" value="OIJ93635.1"/>
    <property type="molecule type" value="Genomic_DNA"/>
</dbReference>
<feature type="region of interest" description="Disordered" evidence="1">
    <location>
        <begin position="1"/>
        <end position="29"/>
    </location>
</feature>
<comment type="caution">
    <text evidence="2">The sequence shown here is derived from an EMBL/GenBank/DDBJ whole genome shotgun (WGS) entry which is preliminary data.</text>
</comment>
<accession>A0A1S2PJR7</accession>
<sequence>MIGRGQGRDLTQPFVRDQPDTVHHTKQRGVHLGRCTGGHFRYKARADTKAERDEITGGAVEPSRVAATGLTWLDKEVHFGVTQQGCLVA</sequence>